<dbReference type="Pfam" id="PF18941">
    <property type="entry name" value="DUF5688"/>
    <property type="match status" value="1"/>
</dbReference>
<evidence type="ECO:0000313" key="2">
    <source>
        <dbReference type="Proteomes" id="UP000813420"/>
    </source>
</evidence>
<proteinExistence type="predicted"/>
<sequence>MSILERVQKGVGDSVSVSVYTAVKNNGTKRKGLTLTEKGVNIAPTIYLEEFYQRFLRGMTEEKAAKEVIKLYDQVRAGRSWEKGKLEKYVSVRDHIIYRLIGKKANMRLLEEIPHREFLDLAVVYYVLLEVNDFGTAAMMIKKEHMKLWQVTEDELYRRAGENTRRILPEEFCTMHTVIQDMFDLEPREASVNSEEGEFAETLYVLTNRLRSHGASALLYEGCLEQIAKKLFCNYFVLPSSIHEVIITPDRHQFSYEELSAMVKEINETQVEAEEVLSDHAYYYDRTRGELTYF</sequence>
<dbReference type="EMBL" id="DYXE01000005">
    <property type="protein sequence ID" value="HJH48738.1"/>
    <property type="molecule type" value="Genomic_DNA"/>
</dbReference>
<evidence type="ECO:0000313" key="1">
    <source>
        <dbReference type="EMBL" id="HJH48738.1"/>
    </source>
</evidence>
<protein>
    <submittedName>
        <fullName evidence="1">DUF5688 family protein</fullName>
    </submittedName>
</protein>
<gene>
    <name evidence="1" type="ORF">K8V39_00550</name>
</gene>
<accession>A0A9D3AI60</accession>
<dbReference type="Proteomes" id="UP000813420">
    <property type="component" value="Unassembled WGS sequence"/>
</dbReference>
<organism evidence="1 2">
    <name type="scientific">Merdimonas faecis</name>
    <dbReference type="NCBI Taxonomy" id="1653435"/>
    <lineage>
        <taxon>Bacteria</taxon>
        <taxon>Bacillati</taxon>
        <taxon>Bacillota</taxon>
        <taxon>Clostridia</taxon>
        <taxon>Lachnospirales</taxon>
        <taxon>Lachnospiraceae</taxon>
        <taxon>Merdimonas</taxon>
    </lineage>
</organism>
<comment type="caution">
    <text evidence="1">The sequence shown here is derived from an EMBL/GenBank/DDBJ whole genome shotgun (WGS) entry which is preliminary data.</text>
</comment>
<reference evidence="1" key="1">
    <citation type="journal article" date="2021" name="PeerJ">
        <title>Extensive microbial diversity within the chicken gut microbiome revealed by metagenomics and culture.</title>
        <authorList>
            <person name="Gilroy R."/>
            <person name="Ravi A."/>
            <person name="Getino M."/>
            <person name="Pursley I."/>
            <person name="Horton D.L."/>
            <person name="Alikhan N.F."/>
            <person name="Baker D."/>
            <person name="Gharbi K."/>
            <person name="Hall N."/>
            <person name="Watson M."/>
            <person name="Adriaenssens E.M."/>
            <person name="Foster-Nyarko E."/>
            <person name="Jarju S."/>
            <person name="Secka A."/>
            <person name="Antonio M."/>
            <person name="Oren A."/>
            <person name="Chaudhuri R.R."/>
            <person name="La Ragione R."/>
            <person name="Hildebrand F."/>
            <person name="Pallen M.J."/>
        </authorList>
    </citation>
    <scope>NUCLEOTIDE SEQUENCE</scope>
    <source>
        <strain evidence="1">USAMLcec4-12693</strain>
    </source>
</reference>
<dbReference type="AlphaFoldDB" id="A0A9D3AI60"/>
<dbReference type="InterPro" id="IPR043743">
    <property type="entry name" value="DUF5688"/>
</dbReference>
<name>A0A9D3AI60_9FIRM</name>
<reference evidence="1" key="2">
    <citation type="submission" date="2021-09" db="EMBL/GenBank/DDBJ databases">
        <authorList>
            <person name="Gilroy R."/>
        </authorList>
    </citation>
    <scope>NUCLEOTIDE SEQUENCE</scope>
    <source>
        <strain evidence="1">USAMLcec4-12693</strain>
    </source>
</reference>